<accession>A0A1F5YTF9</accession>
<dbReference type="InterPro" id="IPR003772">
    <property type="entry name" value="YceD"/>
</dbReference>
<comment type="caution">
    <text evidence="1">The sequence shown here is derived from an EMBL/GenBank/DDBJ whole genome shotgun (WGS) entry which is preliminary data.</text>
</comment>
<dbReference type="STRING" id="1817867.A3F83_08995"/>
<dbReference type="Pfam" id="PF02620">
    <property type="entry name" value="YceD"/>
    <property type="match status" value="1"/>
</dbReference>
<evidence type="ECO:0008006" key="3">
    <source>
        <dbReference type="Google" id="ProtNLM"/>
    </source>
</evidence>
<organism evidence="1 2">
    <name type="scientific">Candidatus Glassbacteria bacterium RIFCSPLOWO2_12_FULL_58_11</name>
    <dbReference type="NCBI Taxonomy" id="1817867"/>
    <lineage>
        <taxon>Bacteria</taxon>
        <taxon>Candidatus Glassiibacteriota</taxon>
    </lineage>
</organism>
<name>A0A1F5YTF9_9BACT</name>
<dbReference type="PANTHER" id="PTHR34374:SF1">
    <property type="entry name" value="LARGE RIBOSOMAL RNA SUBUNIT ACCUMULATION PROTEIN YCED HOMOLOG 1, CHLOROPLASTIC"/>
    <property type="match status" value="1"/>
</dbReference>
<dbReference type="Proteomes" id="UP000179129">
    <property type="component" value="Unassembled WGS sequence"/>
</dbReference>
<reference evidence="1 2" key="1">
    <citation type="journal article" date="2016" name="Nat. Commun.">
        <title>Thousands of microbial genomes shed light on interconnected biogeochemical processes in an aquifer system.</title>
        <authorList>
            <person name="Anantharaman K."/>
            <person name="Brown C.T."/>
            <person name="Hug L.A."/>
            <person name="Sharon I."/>
            <person name="Castelle C.J."/>
            <person name="Probst A.J."/>
            <person name="Thomas B.C."/>
            <person name="Singh A."/>
            <person name="Wilkins M.J."/>
            <person name="Karaoz U."/>
            <person name="Brodie E.L."/>
            <person name="Williams K.H."/>
            <person name="Hubbard S.S."/>
            <person name="Banfield J.F."/>
        </authorList>
    </citation>
    <scope>NUCLEOTIDE SEQUENCE [LARGE SCALE GENOMIC DNA]</scope>
</reference>
<proteinExistence type="predicted"/>
<protein>
    <recommendedName>
        <fullName evidence="3">DUF177 domain-containing protein</fullName>
    </recommendedName>
</protein>
<gene>
    <name evidence="1" type="ORF">A3F83_08995</name>
</gene>
<evidence type="ECO:0000313" key="2">
    <source>
        <dbReference type="Proteomes" id="UP000179129"/>
    </source>
</evidence>
<dbReference type="AlphaFoldDB" id="A0A1F5YTF9"/>
<dbReference type="PANTHER" id="PTHR34374">
    <property type="entry name" value="LARGE RIBOSOMAL RNA SUBUNIT ACCUMULATION PROTEIN YCED HOMOLOG 1, CHLOROPLASTIC"/>
    <property type="match status" value="1"/>
</dbReference>
<evidence type="ECO:0000313" key="1">
    <source>
        <dbReference type="EMBL" id="OGG03490.1"/>
    </source>
</evidence>
<dbReference type="EMBL" id="MFIX01000140">
    <property type="protein sequence ID" value="OGG03490.1"/>
    <property type="molecule type" value="Genomic_DNA"/>
</dbReference>
<sequence length="180" mass="20266">MSVLLIDLDDLKAGSFSASGSFRSASLELDPDSAFRFSGQIKLSVRINTTDKLTYYVSGRLNYQAQGDCRRCLREVNEPVETEFRGVFAFPEALEKLAPTREEQAAEEIFPLKHGETNIDLTALVRESLLLEYPLYVQCAEDCRGFCPSCGANLNVESCKCRNLVRDARWAKLLDLNRDK</sequence>